<reference evidence="2 3" key="1">
    <citation type="submission" date="2023-10" db="EMBL/GenBank/DDBJ databases">
        <title>Draft genome sequence of Xylaria bambusicola isolate GMP-LS, the root and basal stem rot pathogen of sugarcane in Indonesia.</title>
        <authorList>
            <person name="Selvaraj P."/>
            <person name="Muralishankar V."/>
            <person name="Muruganantham S."/>
            <person name="Sp S."/>
            <person name="Haryani S."/>
            <person name="Lau K.J.X."/>
            <person name="Naqvi N.I."/>
        </authorList>
    </citation>
    <scope>NUCLEOTIDE SEQUENCE [LARGE SCALE GENOMIC DNA]</scope>
    <source>
        <strain evidence="2">GMP-LS</strain>
    </source>
</reference>
<organism evidence="2 3">
    <name type="scientific">Xylaria bambusicola</name>
    <dbReference type="NCBI Taxonomy" id="326684"/>
    <lineage>
        <taxon>Eukaryota</taxon>
        <taxon>Fungi</taxon>
        <taxon>Dikarya</taxon>
        <taxon>Ascomycota</taxon>
        <taxon>Pezizomycotina</taxon>
        <taxon>Sordariomycetes</taxon>
        <taxon>Xylariomycetidae</taxon>
        <taxon>Xylariales</taxon>
        <taxon>Xylariaceae</taxon>
        <taxon>Xylaria</taxon>
    </lineage>
</organism>
<keyword evidence="3" id="KW-1185">Reference proteome</keyword>
<dbReference type="Proteomes" id="UP001305414">
    <property type="component" value="Unassembled WGS sequence"/>
</dbReference>
<feature type="compositionally biased region" description="Basic and acidic residues" evidence="1">
    <location>
        <begin position="146"/>
        <end position="176"/>
    </location>
</feature>
<sequence length="254" mass="28732">MIAAVAWNFATPLFQIRVYATGGKGEVQEYSFSRQAGGWTTRGDDGARLSQADNLSAALYPVSAVAAVLVGDGCSSKVYFHPQRFVVEWDTRAQVTTPSTITTISEKFGARREIEQATRVKIAEEEEKKRREAEEKEKERLRLETEAKRRKRKEEEDAQKREEEARKQREAEEERKRRQAPPPLSEKDNRVKEVLKATPVGETVTVPQGEVARRLQKKTGCEMGFDWEKTPTGWICAGKGHSLTDKQFAEIFGA</sequence>
<evidence type="ECO:0000256" key="1">
    <source>
        <dbReference type="SAM" id="MobiDB-lite"/>
    </source>
</evidence>
<feature type="region of interest" description="Disordered" evidence="1">
    <location>
        <begin position="146"/>
        <end position="198"/>
    </location>
</feature>
<evidence type="ECO:0000313" key="3">
    <source>
        <dbReference type="Proteomes" id="UP001305414"/>
    </source>
</evidence>
<name>A0AAN7UQI3_9PEZI</name>
<accession>A0AAN7UQI3</accession>
<protein>
    <submittedName>
        <fullName evidence="2">Uncharacterized protein</fullName>
    </submittedName>
</protein>
<dbReference type="Gene3D" id="2.40.128.190">
    <property type="match status" value="1"/>
</dbReference>
<proteinExistence type="predicted"/>
<dbReference type="AlphaFoldDB" id="A0AAN7UQI3"/>
<dbReference type="EMBL" id="JAWHQM010000017">
    <property type="protein sequence ID" value="KAK5630871.1"/>
    <property type="molecule type" value="Genomic_DNA"/>
</dbReference>
<feature type="compositionally biased region" description="Basic and acidic residues" evidence="1">
    <location>
        <begin position="185"/>
        <end position="195"/>
    </location>
</feature>
<gene>
    <name evidence="2" type="ORF">RRF57_006586</name>
</gene>
<evidence type="ECO:0000313" key="2">
    <source>
        <dbReference type="EMBL" id="KAK5630871.1"/>
    </source>
</evidence>
<comment type="caution">
    <text evidence="2">The sequence shown here is derived from an EMBL/GenBank/DDBJ whole genome shotgun (WGS) entry which is preliminary data.</text>
</comment>